<feature type="domain" description="PX" evidence="5">
    <location>
        <begin position="617"/>
        <end position="743"/>
    </location>
</feature>
<evidence type="ECO:0000256" key="2">
    <source>
        <dbReference type="SAM" id="Coils"/>
    </source>
</evidence>
<keyword evidence="3" id="KW-0472">Membrane</keyword>
<sequence length="925" mass="107025">MHGLQYFTMAAVVAILSTSLYTGWFWWLIWILAHIMLACVGFYYAVQWNLVFGKNYNSSQQRAKKLQTYAVNMIIKKMKDLEASCTDQPRKVVISRSLDNCLQEVLDLISRHYILTWYEGLSKDKETLVKHAQTEMWIIVDKISRRLSEVDLVQFLSQDVLNCLHQHFRNIRLAKRNKDPSSERIEEECTKFMFHPWLKDDERELKCLRDMTDALLLLLLSKPYATCAPFRHLLREILAGSVLKPTIDLICDPDFINQKLLDYMAYREKMNADSKRTYMYSATYEGFVKMIKSTDSINDLKQMRQNIIAELLHASLINMLKKKQGHNTDKEVAPKGTNKGDLLRARDLERYKNQLTVAKQLCEKRIISLGGTVYDSSSDMIAKEIEIPGQKVIPFTEIMETQHFREYFMKFLKKEGAESYLGFWNAVEKLKTTPKDQHHQVATEVYQEFIASKSSLVKVDMSVLKGMEEFLRGNKGPEAFVTAQKQVQNHLEEHYYPSFMVSNSYLNLSASHQDILTLDDECVTSGTSHSDRYNDIEESQIGNQSYHAQQQLRALDVKITNKTRALRAQQASQKLDSNAKKLHEDMEQELVNLKSERKQLEMHIARTQRWIDNIGQWQAVVHDASVRTLWSNIFNYFDFILLVSLASGDQDGSQEVRNSTAGWAIPRSLEDFYALHEKLSQICSWLQKKELPSSGIIFKNLDNAFMTKAKTMLNEYLSAVMKDESLIHSEALYAFLSPNPEYVCQSAAAEKKSKFSLAALIKSLPNIQSDSQENEEDFMFSADDSSEKDKSTDSIAKPLYRFATEVFELQGVFRKTLMLFVEMTFGRSIDRQLKETVDQLISEQMLIYYIQLFKDSLWPDGQLAPPAPDKTEQQKQEDRIQAKNKLLENMPDTLKPLVGEENGRRGIKKMFEVLQNKNLNKHLFY</sequence>
<dbReference type="Pfam" id="PF08628">
    <property type="entry name" value="Nexin_C"/>
    <property type="match status" value="1"/>
</dbReference>
<dbReference type="InterPro" id="IPR013937">
    <property type="entry name" value="Sorting_nexin_C"/>
</dbReference>
<dbReference type="SMART" id="SM00313">
    <property type="entry name" value="PXA"/>
    <property type="match status" value="1"/>
</dbReference>
<dbReference type="InterPro" id="IPR001683">
    <property type="entry name" value="PX_dom"/>
</dbReference>
<dbReference type="Pfam" id="PF00615">
    <property type="entry name" value="RGS"/>
    <property type="match status" value="1"/>
</dbReference>
<keyword evidence="8" id="KW-1185">Reference proteome</keyword>
<dbReference type="PROSITE" id="PS50132">
    <property type="entry name" value="RGS"/>
    <property type="match status" value="1"/>
</dbReference>
<dbReference type="PANTHER" id="PTHR22775:SF48">
    <property type="entry name" value="SORTING NEXIN-25"/>
    <property type="match status" value="1"/>
</dbReference>
<name>A0AAV2HAR0_LYMST</name>
<dbReference type="InterPro" id="IPR036871">
    <property type="entry name" value="PX_dom_sf"/>
</dbReference>
<dbReference type="SUPFAM" id="SSF64268">
    <property type="entry name" value="PX domain"/>
    <property type="match status" value="1"/>
</dbReference>
<organism evidence="7 8">
    <name type="scientific">Lymnaea stagnalis</name>
    <name type="common">Great pond snail</name>
    <name type="synonym">Helix stagnalis</name>
    <dbReference type="NCBI Taxonomy" id="6523"/>
    <lineage>
        <taxon>Eukaryota</taxon>
        <taxon>Metazoa</taxon>
        <taxon>Spiralia</taxon>
        <taxon>Lophotrochozoa</taxon>
        <taxon>Mollusca</taxon>
        <taxon>Gastropoda</taxon>
        <taxon>Heterobranchia</taxon>
        <taxon>Euthyneura</taxon>
        <taxon>Panpulmonata</taxon>
        <taxon>Hygrophila</taxon>
        <taxon>Lymnaeoidea</taxon>
        <taxon>Lymnaeidae</taxon>
        <taxon>Lymnaea</taxon>
    </lineage>
</organism>
<evidence type="ECO:0000313" key="8">
    <source>
        <dbReference type="Proteomes" id="UP001497497"/>
    </source>
</evidence>
<dbReference type="PROSITE" id="PS51207">
    <property type="entry name" value="PXA"/>
    <property type="match status" value="1"/>
</dbReference>
<keyword evidence="3" id="KW-0812">Transmembrane</keyword>
<evidence type="ECO:0000259" key="5">
    <source>
        <dbReference type="PROSITE" id="PS50195"/>
    </source>
</evidence>
<dbReference type="PROSITE" id="PS50195">
    <property type="entry name" value="PX"/>
    <property type="match status" value="1"/>
</dbReference>
<dbReference type="Gene3D" id="1.10.167.10">
    <property type="entry name" value="Regulator of G-protein Signalling 4, domain 2"/>
    <property type="match status" value="1"/>
</dbReference>
<dbReference type="InterPro" id="IPR044926">
    <property type="entry name" value="RGS_subdomain_2"/>
</dbReference>
<feature type="non-terminal residue" evidence="7">
    <location>
        <position position="925"/>
    </location>
</feature>
<evidence type="ECO:0000256" key="3">
    <source>
        <dbReference type="SAM" id="Phobius"/>
    </source>
</evidence>
<dbReference type="EMBL" id="CAXITT010000077">
    <property type="protein sequence ID" value="CAL1530899.1"/>
    <property type="molecule type" value="Genomic_DNA"/>
</dbReference>
<accession>A0AAV2HAR0</accession>
<keyword evidence="2" id="KW-0175">Coiled coil</keyword>
<evidence type="ECO:0000313" key="7">
    <source>
        <dbReference type="EMBL" id="CAL1530899.1"/>
    </source>
</evidence>
<dbReference type="Pfam" id="PF00787">
    <property type="entry name" value="PX"/>
    <property type="match status" value="1"/>
</dbReference>
<dbReference type="SUPFAM" id="SSF48097">
    <property type="entry name" value="Regulator of G-protein signaling, RGS"/>
    <property type="match status" value="1"/>
</dbReference>
<dbReference type="Pfam" id="PF02194">
    <property type="entry name" value="PXA"/>
    <property type="match status" value="1"/>
</dbReference>
<dbReference type="InterPro" id="IPR036305">
    <property type="entry name" value="RGS_sf"/>
</dbReference>
<comment type="caution">
    <text evidence="7">The sequence shown here is derived from an EMBL/GenBank/DDBJ whole genome shotgun (WGS) entry which is preliminary data.</text>
</comment>
<dbReference type="Gene3D" id="3.30.1520.10">
    <property type="entry name" value="Phox-like domain"/>
    <property type="match status" value="1"/>
</dbReference>
<dbReference type="InterPro" id="IPR003114">
    <property type="entry name" value="Phox_assoc"/>
</dbReference>
<dbReference type="InterPro" id="IPR016137">
    <property type="entry name" value="RGS"/>
</dbReference>
<gene>
    <name evidence="7" type="ORF">GSLYS_00005024001</name>
</gene>
<keyword evidence="3" id="KW-1133">Transmembrane helix</keyword>
<feature type="domain" description="PXA" evidence="6">
    <location>
        <begin position="95"/>
        <end position="268"/>
    </location>
</feature>
<dbReference type="GO" id="GO:0035091">
    <property type="term" value="F:phosphatidylinositol binding"/>
    <property type="evidence" value="ECO:0007669"/>
    <property type="project" value="InterPro"/>
</dbReference>
<dbReference type="PANTHER" id="PTHR22775">
    <property type="entry name" value="SORTING NEXIN"/>
    <property type="match status" value="1"/>
</dbReference>
<dbReference type="Proteomes" id="UP001497497">
    <property type="component" value="Unassembled WGS sequence"/>
</dbReference>
<protein>
    <recommendedName>
        <fullName evidence="9">Sorting nexin-25</fullName>
    </recommendedName>
</protein>
<reference evidence="7 8" key="1">
    <citation type="submission" date="2024-04" db="EMBL/GenBank/DDBJ databases">
        <authorList>
            <consortium name="Genoscope - CEA"/>
            <person name="William W."/>
        </authorList>
    </citation>
    <scope>NUCLEOTIDE SEQUENCE [LARGE SCALE GENOMIC DNA]</scope>
</reference>
<feature type="coiled-coil region" evidence="2">
    <location>
        <begin position="576"/>
        <end position="603"/>
    </location>
</feature>
<dbReference type="SMART" id="SM00315">
    <property type="entry name" value="RGS"/>
    <property type="match status" value="1"/>
</dbReference>
<feature type="domain" description="RGS" evidence="4">
    <location>
        <begin position="394"/>
        <end position="509"/>
    </location>
</feature>
<evidence type="ECO:0000256" key="1">
    <source>
        <dbReference type="ARBA" id="ARBA00010883"/>
    </source>
</evidence>
<evidence type="ECO:0000259" key="6">
    <source>
        <dbReference type="PROSITE" id="PS51207"/>
    </source>
</evidence>
<evidence type="ECO:0008006" key="9">
    <source>
        <dbReference type="Google" id="ProtNLM"/>
    </source>
</evidence>
<dbReference type="AlphaFoldDB" id="A0AAV2HAR0"/>
<proteinExistence type="inferred from homology"/>
<evidence type="ECO:0000259" key="4">
    <source>
        <dbReference type="PROSITE" id="PS50132"/>
    </source>
</evidence>
<feature type="transmembrane region" description="Helical" evidence="3">
    <location>
        <begin position="24"/>
        <end position="46"/>
    </location>
</feature>
<dbReference type="SMART" id="SM00312">
    <property type="entry name" value="PX"/>
    <property type="match status" value="1"/>
</dbReference>
<comment type="similarity">
    <text evidence="1">Belongs to the sorting nexin family.</text>
</comment>